<dbReference type="AlphaFoldDB" id="A0A5C6SVP3"/>
<evidence type="ECO:0000256" key="2">
    <source>
        <dbReference type="SAM" id="Phobius"/>
    </source>
</evidence>
<sequence length="316" mass="33861">MPTVTEYFGIGFVNNGPLTTTYTPPASCATGTTDQIIFADTSTIYLSFGEANCTAVPLGSCLPSNSSYDKLNSEWRQNGGQGTIDYFSPGIHCPKGWTTAATFAHGDKTGSPKKGGAFTQTTSSDPGETATVNNPFMPIEQIWLNALDPSETLAYCCPSGWTARKRGGCYSFIEPLISATTYSEMCNIQTSVDSIHEVFTVEGSSLSQYMYSMETGTRSTATTTLSELREVLGTSSDYDYLSIAVVRYFPAVKLVYKESDLKSTGDGGGDNDKEKADDDEDEDDDNGASSLLRSGGLFSIIAVLFNMLIGAGLVMF</sequence>
<reference evidence="3 4" key="1">
    <citation type="submission" date="2019-07" db="EMBL/GenBank/DDBJ databases">
        <title>The First High-Quality Draft Genome Sequence of the Causal Agent of the Current Panama Disease Epidemic.</title>
        <authorList>
            <person name="Warmington R.J."/>
            <person name="Kay W."/>
            <person name="Jeffries A."/>
            <person name="Bebber D."/>
            <person name="Moore K."/>
            <person name="Studholme D.J."/>
        </authorList>
    </citation>
    <scope>NUCLEOTIDE SEQUENCE [LARGE SCALE GENOMIC DNA]</scope>
    <source>
        <strain evidence="3 4">TR4</strain>
    </source>
</reference>
<dbReference type="Proteomes" id="UP000321331">
    <property type="component" value="Unassembled WGS sequence"/>
</dbReference>
<evidence type="ECO:0000313" key="4">
    <source>
        <dbReference type="Proteomes" id="UP000321331"/>
    </source>
</evidence>
<dbReference type="EMBL" id="VMNF01000008">
    <property type="protein sequence ID" value="TXC02785.1"/>
    <property type="molecule type" value="Genomic_DNA"/>
</dbReference>
<keyword evidence="2" id="KW-0472">Membrane</keyword>
<keyword evidence="2" id="KW-0812">Transmembrane</keyword>
<feature type="compositionally biased region" description="Acidic residues" evidence="1">
    <location>
        <begin position="277"/>
        <end position="286"/>
    </location>
</feature>
<comment type="caution">
    <text evidence="3">The sequence shown here is derived from an EMBL/GenBank/DDBJ whole genome shotgun (WGS) entry which is preliminary data.</text>
</comment>
<gene>
    <name evidence="3" type="ORF">FocTR4_00014862</name>
</gene>
<organism evidence="3 4">
    <name type="scientific">Fusarium oxysporum f. sp. cubense</name>
    <dbReference type="NCBI Taxonomy" id="61366"/>
    <lineage>
        <taxon>Eukaryota</taxon>
        <taxon>Fungi</taxon>
        <taxon>Dikarya</taxon>
        <taxon>Ascomycota</taxon>
        <taxon>Pezizomycotina</taxon>
        <taxon>Sordariomycetes</taxon>
        <taxon>Hypocreomycetidae</taxon>
        <taxon>Hypocreales</taxon>
        <taxon>Nectriaceae</taxon>
        <taxon>Fusarium</taxon>
        <taxon>Fusarium oxysporum species complex</taxon>
    </lineage>
</organism>
<name>A0A5C6SVP3_FUSOC</name>
<feature type="transmembrane region" description="Helical" evidence="2">
    <location>
        <begin position="296"/>
        <end position="315"/>
    </location>
</feature>
<feature type="region of interest" description="Disordered" evidence="1">
    <location>
        <begin position="262"/>
        <end position="288"/>
    </location>
</feature>
<keyword evidence="2" id="KW-1133">Transmembrane helix</keyword>
<evidence type="ECO:0000256" key="1">
    <source>
        <dbReference type="SAM" id="MobiDB-lite"/>
    </source>
</evidence>
<evidence type="ECO:0000313" key="3">
    <source>
        <dbReference type="EMBL" id="TXC02785.1"/>
    </source>
</evidence>
<proteinExistence type="predicted"/>
<feature type="region of interest" description="Disordered" evidence="1">
    <location>
        <begin position="109"/>
        <end position="128"/>
    </location>
</feature>
<accession>A0A5C6SVP3</accession>
<protein>
    <submittedName>
        <fullName evidence="3">Uncharacterized protein</fullName>
    </submittedName>
</protein>
<feature type="compositionally biased region" description="Polar residues" evidence="1">
    <location>
        <begin position="118"/>
        <end position="128"/>
    </location>
</feature>